<dbReference type="CDD" id="cd04867">
    <property type="entry name" value="TGS_YchF_OLA1"/>
    <property type="match status" value="1"/>
</dbReference>
<dbReference type="NCBIfam" id="TIGR00092">
    <property type="entry name" value="redox-regulated ATPase YchF"/>
    <property type="match status" value="1"/>
</dbReference>
<dbReference type="GO" id="GO:0043023">
    <property type="term" value="F:ribosomal large subunit binding"/>
    <property type="evidence" value="ECO:0007669"/>
    <property type="project" value="UniProtKB-UniRule"/>
</dbReference>
<keyword evidence="3 5" id="KW-0547">Nucleotide-binding</keyword>
<reference evidence="8 9" key="1">
    <citation type="submission" date="2017-09" db="EMBL/GenBank/DDBJ databases">
        <title>Sequencing the genomes of two abundant thermophiles in Great Basin hot springs: Thermocrinis jamiesonii and novel Chloroflexi Thermoflexus hugenholtzii.</title>
        <authorList>
            <person name="Hedlund B."/>
        </authorList>
    </citation>
    <scope>NUCLEOTIDE SEQUENCE [LARGE SCALE GENOMIC DNA]</scope>
    <source>
        <strain evidence="8 9">G233</strain>
    </source>
</reference>
<dbReference type="Pfam" id="PF06071">
    <property type="entry name" value="YchF-GTPase_C"/>
    <property type="match status" value="1"/>
</dbReference>
<organism evidence="8 9">
    <name type="scientific">Tepidiforma thermophila (strain KCTC 52669 / CGMCC 1.13589 / G233)</name>
    <dbReference type="NCBI Taxonomy" id="2761530"/>
    <lineage>
        <taxon>Bacteria</taxon>
        <taxon>Bacillati</taxon>
        <taxon>Chloroflexota</taxon>
        <taxon>Tepidiformia</taxon>
        <taxon>Tepidiformales</taxon>
        <taxon>Tepidiformaceae</taxon>
        <taxon>Tepidiforma</taxon>
    </lineage>
</organism>
<feature type="domain" description="TGS" evidence="7">
    <location>
        <begin position="280"/>
        <end position="363"/>
    </location>
</feature>
<dbReference type="GO" id="GO:0016887">
    <property type="term" value="F:ATP hydrolysis activity"/>
    <property type="evidence" value="ECO:0007669"/>
    <property type="project" value="UniProtKB-UniRule"/>
</dbReference>
<dbReference type="InterPro" id="IPR004396">
    <property type="entry name" value="ATPase_YchF/OLA1"/>
</dbReference>
<dbReference type="GO" id="GO:0005524">
    <property type="term" value="F:ATP binding"/>
    <property type="evidence" value="ECO:0007669"/>
    <property type="project" value="UniProtKB-UniRule"/>
</dbReference>
<dbReference type="EMBL" id="PDJQ01000001">
    <property type="protein sequence ID" value="PFG74009.1"/>
    <property type="molecule type" value="Genomic_DNA"/>
</dbReference>
<dbReference type="SUPFAM" id="SSF52540">
    <property type="entry name" value="P-loop containing nucleoside triphosphate hydrolases"/>
    <property type="match status" value="1"/>
</dbReference>
<dbReference type="InterPro" id="IPR023192">
    <property type="entry name" value="TGS-like_dom_sf"/>
</dbReference>
<sequence>MQLGIIGLARSGKTTVFNAVTRGSAQVGAYSSSTQPNIGVVNVPDERVDALARLYKPKKVTYATIQYVDFPAAGESFGKGEGPAGKFINDLARMDAFIHVVRAFRDDSVPHPEGSVDPDRDIQTMDLELAFADLAIIERRLQRLETEIRSMKAGERERPLRLKALLERLKAGLENDIPIRAQELSDDDRQLLEGTQFLTAKPLLLLINIGEEDLPRRAELEAVYREKYAGPGRDVAVMAGKFEMDLNELSEEEAAEFRAAAGVTESGMASAIRASYRLLGLISFLTAGPDECRAWTIPAGATAPEAAGKIHSDLQRGFIRAEVIRCEDLLAAGSEAEAKKRGLLRTEGKQYVVQDGDVLHILFNV</sequence>
<comment type="function">
    <text evidence="5">ATPase that binds to both the 70S ribosome and the 50S ribosomal subunit in a nucleotide-independent manner.</text>
</comment>
<dbReference type="InterPro" id="IPR012675">
    <property type="entry name" value="Beta-grasp_dom_sf"/>
</dbReference>
<dbReference type="InterPro" id="IPR006073">
    <property type="entry name" value="GTP-bd"/>
</dbReference>
<keyword evidence="4 5" id="KW-0067">ATP-binding</keyword>
<dbReference type="InterPro" id="IPR013029">
    <property type="entry name" value="YchF_C"/>
</dbReference>
<dbReference type="SUPFAM" id="SSF81271">
    <property type="entry name" value="TGS-like"/>
    <property type="match status" value="1"/>
</dbReference>
<accession>A0A2A9HGR5</accession>
<dbReference type="InterPro" id="IPR012676">
    <property type="entry name" value="TGS-like"/>
</dbReference>
<keyword evidence="2" id="KW-0479">Metal-binding</keyword>
<gene>
    <name evidence="5" type="primary">ychF</name>
    <name evidence="8" type="ORF">A9A59_1216</name>
</gene>
<dbReference type="AlphaFoldDB" id="A0A2A9HGR5"/>
<feature type="coiled-coil region" evidence="6">
    <location>
        <begin position="127"/>
        <end position="154"/>
    </location>
</feature>
<proteinExistence type="inferred from homology"/>
<comment type="caution">
    <text evidence="5">Lacks conserved residue(s) required for the propagation of feature annotation.</text>
</comment>
<evidence type="ECO:0000256" key="5">
    <source>
        <dbReference type="HAMAP-Rule" id="MF_00944"/>
    </source>
</evidence>
<dbReference type="GO" id="GO:0005525">
    <property type="term" value="F:GTP binding"/>
    <property type="evidence" value="ECO:0007669"/>
    <property type="project" value="InterPro"/>
</dbReference>
<keyword evidence="6" id="KW-0175">Coiled coil</keyword>
<dbReference type="Proteomes" id="UP000223071">
    <property type="component" value="Unassembled WGS sequence"/>
</dbReference>
<evidence type="ECO:0000256" key="1">
    <source>
        <dbReference type="ARBA" id="ARBA00001946"/>
    </source>
</evidence>
<evidence type="ECO:0000256" key="2">
    <source>
        <dbReference type="ARBA" id="ARBA00022723"/>
    </source>
</evidence>
<dbReference type="InterPro" id="IPR027417">
    <property type="entry name" value="P-loop_NTPase"/>
</dbReference>
<evidence type="ECO:0000256" key="3">
    <source>
        <dbReference type="ARBA" id="ARBA00022741"/>
    </source>
</evidence>
<evidence type="ECO:0000256" key="4">
    <source>
        <dbReference type="ARBA" id="ARBA00022840"/>
    </source>
</evidence>
<evidence type="ECO:0000313" key="8">
    <source>
        <dbReference type="EMBL" id="PFG74009.1"/>
    </source>
</evidence>
<dbReference type="Gene3D" id="3.40.50.300">
    <property type="entry name" value="P-loop containing nucleotide triphosphate hydrolases"/>
    <property type="match status" value="1"/>
</dbReference>
<dbReference type="Gene3D" id="3.10.20.30">
    <property type="match status" value="1"/>
</dbReference>
<dbReference type="PROSITE" id="PS51880">
    <property type="entry name" value="TGS"/>
    <property type="match status" value="1"/>
</dbReference>
<evidence type="ECO:0000256" key="6">
    <source>
        <dbReference type="SAM" id="Coils"/>
    </source>
</evidence>
<dbReference type="RefSeq" id="WP_098503431.1">
    <property type="nucleotide sequence ID" value="NZ_PDJQ01000001.1"/>
</dbReference>
<dbReference type="Gene3D" id="1.10.150.300">
    <property type="entry name" value="TGS-like domain"/>
    <property type="match status" value="1"/>
</dbReference>
<name>A0A2A9HGR5_TEPT2</name>
<comment type="similarity">
    <text evidence="5">Belongs to the TRAFAC class OBG-HflX-like GTPase superfamily. OBG GTPase family. YchF/OLA1 subfamily.</text>
</comment>
<comment type="cofactor">
    <cofactor evidence="1">
        <name>Mg(2+)</name>
        <dbReference type="ChEBI" id="CHEBI:18420"/>
    </cofactor>
</comment>
<dbReference type="Pfam" id="PF01926">
    <property type="entry name" value="MMR_HSR1"/>
    <property type="match status" value="1"/>
</dbReference>
<keyword evidence="9" id="KW-1185">Reference proteome</keyword>
<dbReference type="HAMAP" id="MF_00944">
    <property type="entry name" value="YchF_OLA1_ATPase"/>
    <property type="match status" value="1"/>
</dbReference>
<dbReference type="FunFam" id="1.10.150.300:FF:000001">
    <property type="entry name" value="Ribosome-binding ATPase YchF"/>
    <property type="match status" value="1"/>
</dbReference>
<dbReference type="PRINTS" id="PR00326">
    <property type="entry name" value="GTP1OBG"/>
</dbReference>
<comment type="caution">
    <text evidence="8">The sequence shown here is derived from an EMBL/GenBank/DDBJ whole genome shotgun (WGS) entry which is preliminary data.</text>
</comment>
<dbReference type="InterPro" id="IPR004095">
    <property type="entry name" value="TGS"/>
</dbReference>
<protein>
    <recommendedName>
        <fullName evidence="5">Ribosome-binding ATPase YchF</fullName>
    </recommendedName>
</protein>
<dbReference type="GO" id="GO:0046872">
    <property type="term" value="F:metal ion binding"/>
    <property type="evidence" value="ECO:0007669"/>
    <property type="project" value="UniProtKB-KW"/>
</dbReference>
<dbReference type="GO" id="GO:0005737">
    <property type="term" value="C:cytoplasm"/>
    <property type="evidence" value="ECO:0007669"/>
    <property type="project" value="TreeGrafter"/>
</dbReference>
<dbReference type="FunFam" id="3.10.20.30:FF:000001">
    <property type="entry name" value="Ribosome-binding ATPase YchF"/>
    <property type="match status" value="1"/>
</dbReference>
<evidence type="ECO:0000313" key="9">
    <source>
        <dbReference type="Proteomes" id="UP000223071"/>
    </source>
</evidence>
<dbReference type="PIRSF" id="PIRSF006641">
    <property type="entry name" value="CHP00092"/>
    <property type="match status" value="1"/>
</dbReference>
<evidence type="ECO:0000259" key="7">
    <source>
        <dbReference type="PROSITE" id="PS51880"/>
    </source>
</evidence>
<dbReference type="PANTHER" id="PTHR23305:SF18">
    <property type="entry name" value="OBG-TYPE G DOMAIN-CONTAINING PROTEIN"/>
    <property type="match status" value="1"/>
</dbReference>
<dbReference type="PANTHER" id="PTHR23305">
    <property type="entry name" value="OBG GTPASE FAMILY"/>
    <property type="match status" value="1"/>
</dbReference>